<feature type="region of interest" description="Disordered" evidence="1">
    <location>
        <begin position="222"/>
        <end position="251"/>
    </location>
</feature>
<dbReference type="EMBL" id="AHKC01009340">
    <property type="protein sequence ID" value="EKF33271.1"/>
    <property type="molecule type" value="Genomic_DNA"/>
</dbReference>
<protein>
    <submittedName>
        <fullName evidence="2">Uncharacterized protein</fullName>
    </submittedName>
</protein>
<keyword evidence="3" id="KW-1185">Reference proteome</keyword>
<organism evidence="2 3">
    <name type="scientific">Trypanosoma cruzi marinkellei</name>
    <dbReference type="NCBI Taxonomy" id="85056"/>
    <lineage>
        <taxon>Eukaryota</taxon>
        <taxon>Discoba</taxon>
        <taxon>Euglenozoa</taxon>
        <taxon>Kinetoplastea</taxon>
        <taxon>Metakinetoplastina</taxon>
        <taxon>Trypanosomatida</taxon>
        <taxon>Trypanosomatidae</taxon>
        <taxon>Trypanosoma</taxon>
        <taxon>Schizotrypanum</taxon>
    </lineage>
</organism>
<gene>
    <name evidence="2" type="ORF">MOQ_002863</name>
</gene>
<name>K2NE91_TRYCR</name>
<evidence type="ECO:0000313" key="2">
    <source>
        <dbReference type="EMBL" id="EKF33271.1"/>
    </source>
</evidence>
<proteinExistence type="predicted"/>
<dbReference type="OrthoDB" id="244405at2759"/>
<dbReference type="Proteomes" id="UP000007350">
    <property type="component" value="Unassembled WGS sequence"/>
</dbReference>
<comment type="caution">
    <text evidence="2">The sequence shown here is derived from an EMBL/GenBank/DDBJ whole genome shotgun (WGS) entry which is preliminary data.</text>
</comment>
<sequence>MAAMGSRSPVEENVGSLALDAIDALSREYMACFSVDHVTPHVMKCLMEVVCPEAASEAKDTATEKVRELHVNAQPRQVSYLLRNLFCASGVNVGDVVSRCAEERHRLTVQMARHHSSVISVRSRLLNQVKNFETEGLLAVKESQALPDAFAPRTQTLEEALRAVSPNYGRPDGMFSSGMGQIMDATAAIDAKGAVSSTCSYAPSRDFVLQAARQLFAESHASWSREVNGGRRQEQQQVRPSGGRPNEKDAHLGMMTPLKGVAHPTNSFPGSSFTSPSPFPLQALECHSVKELCDVVPPTTVAISAEALSARMADKRPLRVQEEERKAREKEWSPLGKNRLACREMPTGPSAYTRLAGVRYALELEKETSRMLWSS</sequence>
<evidence type="ECO:0000256" key="1">
    <source>
        <dbReference type="SAM" id="MobiDB-lite"/>
    </source>
</evidence>
<dbReference type="AlphaFoldDB" id="K2NE91"/>
<reference evidence="2 3" key="1">
    <citation type="journal article" date="2012" name="BMC Genomics">
        <title>Comparative genomic analysis of human infective Trypanosoma cruzi lineages with the bat-restricted subspecies T. cruzi marinkellei.</title>
        <authorList>
            <person name="Franzen O."/>
            <person name="Talavera-Lopez C."/>
            <person name="Ochaya S."/>
            <person name="Butler C.E."/>
            <person name="Messenger L.A."/>
            <person name="Lewis M.D."/>
            <person name="Llewellyn M.S."/>
            <person name="Marinkelle C.J."/>
            <person name="Tyler K.M."/>
            <person name="Miles M.A."/>
            <person name="Andersson B."/>
        </authorList>
    </citation>
    <scope>NUCLEOTIDE SEQUENCE [LARGE SCALE GENOMIC DNA]</scope>
    <source>
        <strain evidence="2 3">B7</strain>
    </source>
</reference>
<evidence type="ECO:0000313" key="3">
    <source>
        <dbReference type="Proteomes" id="UP000007350"/>
    </source>
</evidence>
<accession>K2NE91</accession>